<protein>
    <recommendedName>
        <fullName evidence="5">Lipoprotein</fullName>
    </recommendedName>
</protein>
<dbReference type="EMBL" id="CP001674">
    <property type="protein sequence ID" value="ACT50318.1"/>
    <property type="molecule type" value="Genomic_DNA"/>
</dbReference>
<sequence length="293" mass="33791" precursor="true">MNINRVVLLALGALVFISPAVHAGEGNFGWIYTLDLQPKGSYEFEQRMQWNHRQEAGRYEDFDMRSEIEYGLSENLQIAGYVNTNYVNANQNDRFGETAGSRIPESIDTSKSYSKFRYESVAAELIWRITNPYTDWIGIGVYFEPTLGYDNKSFEYRLLLQKNLMDDKLILASNLVFETERDEVATNTNPEKASHADLLMGASYRFAPKWSGGLEYRYHNDFSGYFYQNVTQHAHFIGPNLHYGTQKWWATVAWRHQLKSGSCMNAGEFECSSGYVNDDHGRDEFMFKFGIPL</sequence>
<evidence type="ECO:0008006" key="5">
    <source>
        <dbReference type="Google" id="ProtNLM"/>
    </source>
</evidence>
<accession>C6XCP3</accession>
<reference evidence="3 4" key="2">
    <citation type="journal article" date="2011" name="J. Bacteriol.">
        <title>Genomes of three methylotrophs from a single niche uncover genetic and metabolic divergence of Methylophilaceae.</title>
        <authorList>
            <person name="Lapidus A."/>
            <person name="Clum A."/>
            <person name="Labutti K."/>
            <person name="Kaluzhnaya M.G."/>
            <person name="Lim S."/>
            <person name="Beck D.A."/>
            <person name="Glavina Del Rio T."/>
            <person name="Nolan M."/>
            <person name="Mavromatis K."/>
            <person name="Huntemann M."/>
            <person name="Lucas S."/>
            <person name="Lidstrom M.E."/>
            <person name="Ivanova N."/>
            <person name="Chistoserdova L."/>
        </authorList>
    </citation>
    <scope>NUCLEOTIDE SEQUENCE [LARGE SCALE GENOMIC DNA]</scope>
    <source>
        <strain evidence="3 4">SIP3-4</strain>
    </source>
</reference>
<dbReference type="Pfam" id="PF20367">
    <property type="entry name" value="DUF6662"/>
    <property type="match status" value="1"/>
</dbReference>
<dbReference type="STRING" id="582744.Msip34_1071"/>
<evidence type="ECO:0000313" key="3">
    <source>
        <dbReference type="EMBL" id="ACT50318.1"/>
    </source>
</evidence>
<feature type="chain" id="PRO_5002973740" description="Lipoprotein" evidence="2">
    <location>
        <begin position="24"/>
        <end position="293"/>
    </location>
</feature>
<dbReference type="Proteomes" id="UP000002743">
    <property type="component" value="Chromosome"/>
</dbReference>
<proteinExistence type="predicted"/>
<dbReference type="SUPFAM" id="SSF56925">
    <property type="entry name" value="OMPA-like"/>
    <property type="match status" value="1"/>
</dbReference>
<dbReference type="HOGENOM" id="CLU_930451_0_0_4"/>
<name>C6XCP3_METGS</name>
<comment type="subcellular location">
    <subcellularLocation>
        <location evidence="1">Cell outer membrane</location>
    </subcellularLocation>
</comment>
<dbReference type="OrthoDB" id="3078733at2"/>
<evidence type="ECO:0000256" key="2">
    <source>
        <dbReference type="SAM" id="SignalP"/>
    </source>
</evidence>
<organism evidence="3 4">
    <name type="scientific">Methylovorus glucosotrophus (strain SIP3-4)</name>
    <dbReference type="NCBI Taxonomy" id="582744"/>
    <lineage>
        <taxon>Bacteria</taxon>
        <taxon>Pseudomonadati</taxon>
        <taxon>Pseudomonadota</taxon>
        <taxon>Betaproteobacteria</taxon>
        <taxon>Nitrosomonadales</taxon>
        <taxon>Methylophilaceae</taxon>
        <taxon>Methylovorus</taxon>
    </lineage>
</organism>
<dbReference type="KEGG" id="mei:Msip34_1071"/>
<evidence type="ECO:0000256" key="1">
    <source>
        <dbReference type="ARBA" id="ARBA00004442"/>
    </source>
</evidence>
<keyword evidence="2" id="KW-0732">Signal</keyword>
<dbReference type="RefSeq" id="WP_015829839.1">
    <property type="nucleotide sequence ID" value="NC_012969.1"/>
</dbReference>
<dbReference type="AlphaFoldDB" id="C6XCP3"/>
<dbReference type="InterPro" id="IPR011250">
    <property type="entry name" value="OMP/PagP_B-barrel"/>
</dbReference>
<dbReference type="InterPro" id="IPR046603">
    <property type="entry name" value="DUF6662"/>
</dbReference>
<reference evidence="4" key="1">
    <citation type="submission" date="2009-07" db="EMBL/GenBank/DDBJ databases">
        <title>Complete sequence of chromosome of Methylovorus sp. SIP3-4.</title>
        <authorList>
            <person name="Lucas S."/>
            <person name="Copeland A."/>
            <person name="Lapidus A."/>
            <person name="Glavina del Rio T."/>
            <person name="Tice H."/>
            <person name="Bruce D."/>
            <person name="Goodwin L."/>
            <person name="Pitluck S."/>
            <person name="Clum A."/>
            <person name="Larimer F."/>
            <person name="Land M."/>
            <person name="Hauser L."/>
            <person name="Kyrpides N."/>
            <person name="Mikhailova N."/>
            <person name="Kayluzhnaya M."/>
            <person name="Chistoserdova L."/>
        </authorList>
    </citation>
    <scope>NUCLEOTIDE SEQUENCE [LARGE SCALE GENOMIC DNA]</scope>
    <source>
        <strain evidence="4">SIP3-4</strain>
    </source>
</reference>
<gene>
    <name evidence="3" type="ordered locus">Msip34_1071</name>
</gene>
<keyword evidence="4" id="KW-1185">Reference proteome</keyword>
<feature type="signal peptide" evidence="2">
    <location>
        <begin position="1"/>
        <end position="23"/>
    </location>
</feature>
<evidence type="ECO:0000313" key="4">
    <source>
        <dbReference type="Proteomes" id="UP000002743"/>
    </source>
</evidence>
<dbReference type="GO" id="GO:0009279">
    <property type="term" value="C:cell outer membrane"/>
    <property type="evidence" value="ECO:0007669"/>
    <property type="project" value="UniProtKB-SubCell"/>
</dbReference>
<dbReference type="eggNOG" id="COG3637">
    <property type="taxonomic scope" value="Bacteria"/>
</dbReference>